<proteinExistence type="predicted"/>
<gene>
    <name evidence="1" type="ORF">METZ01_LOCUS213532</name>
</gene>
<organism evidence="1">
    <name type="scientific">marine metagenome</name>
    <dbReference type="NCBI Taxonomy" id="408172"/>
    <lineage>
        <taxon>unclassified sequences</taxon>
        <taxon>metagenomes</taxon>
        <taxon>ecological metagenomes</taxon>
    </lineage>
</organism>
<dbReference type="EMBL" id="UINC01049203">
    <property type="protein sequence ID" value="SVB60678.1"/>
    <property type="molecule type" value="Genomic_DNA"/>
</dbReference>
<dbReference type="AlphaFoldDB" id="A0A382FC38"/>
<accession>A0A382FC38</accession>
<evidence type="ECO:0008006" key="2">
    <source>
        <dbReference type="Google" id="ProtNLM"/>
    </source>
</evidence>
<protein>
    <recommendedName>
        <fullName evidence="2">Flagellar protein FlgJ N-terminal domain-containing protein</fullName>
    </recommendedName>
</protein>
<sequence length="121" mass="13340">MAIPIHMATMSANHLAVEQLAQNNKLTEAEKIGEVARHFEAILLRQFLNEATKPLMGGDEGMNPAQKGIYQDMITNTLADSISKSGQFGLSQGFRQQLMPRDLADELKQADRAKTEAADKK</sequence>
<evidence type="ECO:0000313" key="1">
    <source>
        <dbReference type="EMBL" id="SVB60678.1"/>
    </source>
</evidence>
<name>A0A382FC38_9ZZZZ</name>
<reference evidence="1" key="1">
    <citation type="submission" date="2018-05" db="EMBL/GenBank/DDBJ databases">
        <authorList>
            <person name="Lanie J.A."/>
            <person name="Ng W.-L."/>
            <person name="Kazmierczak K.M."/>
            <person name="Andrzejewski T.M."/>
            <person name="Davidsen T.M."/>
            <person name="Wayne K.J."/>
            <person name="Tettelin H."/>
            <person name="Glass J.I."/>
            <person name="Rusch D."/>
            <person name="Podicherti R."/>
            <person name="Tsui H.-C.T."/>
            <person name="Winkler M.E."/>
        </authorList>
    </citation>
    <scope>NUCLEOTIDE SEQUENCE</scope>
</reference>